<name>A0A7G1QBL6_9GAMM</name>
<dbReference type="NCBIfam" id="TIGR00251">
    <property type="entry name" value="DUF167 family protein"/>
    <property type="match status" value="1"/>
</dbReference>
<organism evidence="3 4">
    <name type="scientific">Candidatus Nitrosacidococcus tergens</name>
    <dbReference type="NCBI Taxonomy" id="553981"/>
    <lineage>
        <taxon>Bacteria</taxon>
        <taxon>Pseudomonadati</taxon>
        <taxon>Pseudomonadota</taxon>
        <taxon>Gammaproteobacteria</taxon>
        <taxon>Chromatiales</taxon>
        <taxon>Chromatiaceae</taxon>
        <taxon>Candidatus Nitrosacidococcus</taxon>
    </lineage>
</organism>
<evidence type="ECO:0000256" key="1">
    <source>
        <dbReference type="ARBA" id="ARBA00010364"/>
    </source>
</evidence>
<dbReference type="Gene3D" id="3.30.1200.10">
    <property type="entry name" value="YggU-like"/>
    <property type="match status" value="1"/>
</dbReference>
<dbReference type="PANTHER" id="PTHR13420">
    <property type="entry name" value="UPF0235 PROTEIN C15ORF40"/>
    <property type="match status" value="1"/>
</dbReference>
<dbReference type="RefSeq" id="WP_197744341.1">
    <property type="nucleotide sequence ID" value="NZ_LR778175.1"/>
</dbReference>
<dbReference type="SMART" id="SM01152">
    <property type="entry name" value="DUF167"/>
    <property type="match status" value="1"/>
</dbReference>
<evidence type="ECO:0000313" key="4">
    <source>
        <dbReference type="Proteomes" id="UP000516072"/>
    </source>
</evidence>
<dbReference type="EMBL" id="LR778175">
    <property type="protein sequence ID" value="CAB1277489.1"/>
    <property type="molecule type" value="Genomic_DNA"/>
</dbReference>
<proteinExistence type="inferred from homology"/>
<keyword evidence="4" id="KW-1185">Reference proteome</keyword>
<dbReference type="AlphaFoldDB" id="A0A7G1QBL6"/>
<dbReference type="GO" id="GO:0005737">
    <property type="term" value="C:cytoplasm"/>
    <property type="evidence" value="ECO:0007669"/>
    <property type="project" value="TreeGrafter"/>
</dbReference>
<evidence type="ECO:0000313" key="3">
    <source>
        <dbReference type="EMBL" id="CAB1277489.1"/>
    </source>
</evidence>
<gene>
    <name evidence="3" type="primary">yggU</name>
    <name evidence="3" type="ORF">NSCAC_1694</name>
</gene>
<dbReference type="Proteomes" id="UP000516072">
    <property type="component" value="Chromosome"/>
</dbReference>
<dbReference type="Pfam" id="PF02594">
    <property type="entry name" value="DUF167"/>
    <property type="match status" value="1"/>
</dbReference>
<evidence type="ECO:0000256" key="2">
    <source>
        <dbReference type="HAMAP-Rule" id="MF_00634"/>
    </source>
</evidence>
<reference evidence="3 4" key="1">
    <citation type="submission" date="2020-03" db="EMBL/GenBank/DDBJ databases">
        <authorList>
            <person name="Picone N."/>
        </authorList>
    </citation>
    <scope>NUCLEOTIDE SEQUENCE [LARGE SCALE GENOMIC DNA]</scope>
    <source>
        <strain evidence="3">NSCAC1</strain>
    </source>
</reference>
<dbReference type="KEGG" id="ntg:NSCAC_1694"/>
<protein>
    <recommendedName>
        <fullName evidence="2">UPF0235 protein NSCAC_1694</fullName>
    </recommendedName>
</protein>
<sequence>MIVSSWFDRVQDGIIVRIRLQPNARRNEILGIHANQLKIKITAPPIEGKANLYLINFLSKLFEVNKSRIDIVAGAMSRDKQIRIAGITTLPLELRSKLGC</sequence>
<comment type="similarity">
    <text evidence="1 2">Belongs to the UPF0235 family.</text>
</comment>
<dbReference type="InterPro" id="IPR003746">
    <property type="entry name" value="DUF167"/>
</dbReference>
<dbReference type="SUPFAM" id="SSF69786">
    <property type="entry name" value="YggU-like"/>
    <property type="match status" value="1"/>
</dbReference>
<accession>A0A7G1QBL6</accession>
<dbReference type="InterPro" id="IPR036591">
    <property type="entry name" value="YggU-like_sf"/>
</dbReference>
<dbReference type="HAMAP" id="MF_00634">
    <property type="entry name" value="UPF0235"/>
    <property type="match status" value="1"/>
</dbReference>
<dbReference type="PANTHER" id="PTHR13420:SF7">
    <property type="entry name" value="UPF0235 PROTEIN C15ORF40"/>
    <property type="match status" value="1"/>
</dbReference>